<evidence type="ECO:0000313" key="4">
    <source>
        <dbReference type="Proteomes" id="UP000179860"/>
    </source>
</evidence>
<dbReference type="KEGG" id="pspw:BJG93_36935"/>
<feature type="region of interest" description="Disordered" evidence="1">
    <location>
        <begin position="44"/>
        <end position="78"/>
    </location>
</feature>
<evidence type="ECO:0000259" key="2">
    <source>
        <dbReference type="Pfam" id="PF00725"/>
    </source>
</evidence>
<dbReference type="GO" id="GO:0016616">
    <property type="term" value="F:oxidoreductase activity, acting on the CH-OH group of donors, NAD or NADP as acceptor"/>
    <property type="evidence" value="ECO:0007669"/>
    <property type="project" value="InterPro"/>
</dbReference>
<organism evidence="3 4">
    <name type="scientific">Paraburkholderia sprentiae WSM5005</name>
    <dbReference type="NCBI Taxonomy" id="754502"/>
    <lineage>
        <taxon>Bacteria</taxon>
        <taxon>Pseudomonadati</taxon>
        <taxon>Pseudomonadota</taxon>
        <taxon>Betaproteobacteria</taxon>
        <taxon>Burkholderiales</taxon>
        <taxon>Burkholderiaceae</taxon>
        <taxon>Paraburkholderia</taxon>
    </lineage>
</organism>
<dbReference type="GO" id="GO:0006631">
    <property type="term" value="P:fatty acid metabolic process"/>
    <property type="evidence" value="ECO:0007669"/>
    <property type="project" value="InterPro"/>
</dbReference>
<reference evidence="3" key="1">
    <citation type="submission" date="2016-09" db="EMBL/GenBank/DDBJ databases">
        <title>The Complete Genome of Burkholderia sprentiae wsm5005.</title>
        <authorList>
            <person name="De Meyer S."/>
            <person name="Wang P."/>
            <person name="Terpolilli J."/>
        </authorList>
    </citation>
    <scope>NUCLEOTIDE SEQUENCE [LARGE SCALE GENOMIC DNA]</scope>
    <source>
        <strain evidence="3">WSM5005</strain>
    </source>
</reference>
<dbReference type="InterPro" id="IPR013328">
    <property type="entry name" value="6PGD_dom2"/>
</dbReference>
<dbReference type="EMBL" id="CP017565">
    <property type="protein sequence ID" value="QXE07452.1"/>
    <property type="molecule type" value="Genomic_DNA"/>
</dbReference>
<geneLocation type="plasmid" evidence="3 4">
    <name>pl2WSM5005</name>
</geneLocation>
<dbReference type="OrthoDB" id="5287258at2"/>
<keyword evidence="4" id="KW-1185">Reference proteome</keyword>
<dbReference type="SUPFAM" id="SSF48179">
    <property type="entry name" value="6-phosphogluconate dehydrogenase C-terminal domain-like"/>
    <property type="match status" value="1"/>
</dbReference>
<keyword evidence="3" id="KW-0614">Plasmid</keyword>
<evidence type="ECO:0000256" key="1">
    <source>
        <dbReference type="SAM" id="MobiDB-lite"/>
    </source>
</evidence>
<proteinExistence type="predicted"/>
<sequence length="78" mass="8650">MPHEGRADTVLAILEVLSRDFNDPKYRPAPLLRELVDAEHLGRKSGAASIHTERRNPSSARLRACRTVSSSHCRGNTT</sequence>
<evidence type="ECO:0000313" key="3">
    <source>
        <dbReference type="EMBL" id="QXE07452.1"/>
    </source>
</evidence>
<accession>A0A8F4KJF5</accession>
<feature type="domain" description="3-hydroxyacyl-CoA dehydrogenase C-terminal" evidence="2">
    <location>
        <begin position="8"/>
        <end position="47"/>
    </location>
</feature>
<dbReference type="Pfam" id="PF00725">
    <property type="entry name" value="3HCDH"/>
    <property type="match status" value="1"/>
</dbReference>
<dbReference type="Gene3D" id="1.10.1040.10">
    <property type="entry name" value="N-(1-d-carboxylethyl)-l-norvaline Dehydrogenase, domain 2"/>
    <property type="match status" value="1"/>
</dbReference>
<dbReference type="InterPro" id="IPR006108">
    <property type="entry name" value="3HC_DH_C"/>
</dbReference>
<name>A0A8F4KJF5_9BURK</name>
<dbReference type="Proteomes" id="UP000179860">
    <property type="component" value="Plasmid pl2WSM5005"/>
</dbReference>
<protein>
    <recommendedName>
        <fullName evidence="2">3-hydroxyacyl-CoA dehydrogenase C-terminal domain-containing protein</fullName>
    </recommendedName>
</protein>
<feature type="compositionally biased region" description="Polar residues" evidence="1">
    <location>
        <begin position="67"/>
        <end position="78"/>
    </location>
</feature>
<dbReference type="AlphaFoldDB" id="A0A8F4KJF5"/>
<dbReference type="InterPro" id="IPR008927">
    <property type="entry name" value="6-PGluconate_DH-like_C_sf"/>
</dbReference>
<gene>
    <name evidence="3" type="ORF">BJG93_36935</name>
</gene>